<organism evidence="3 4">
    <name type="scientific">Streptomyces varsoviensis</name>
    <dbReference type="NCBI Taxonomy" id="67373"/>
    <lineage>
        <taxon>Bacteria</taxon>
        <taxon>Bacillati</taxon>
        <taxon>Actinomycetota</taxon>
        <taxon>Actinomycetes</taxon>
        <taxon>Kitasatosporales</taxon>
        <taxon>Streptomycetaceae</taxon>
        <taxon>Streptomyces</taxon>
    </lineage>
</organism>
<dbReference type="InterPro" id="IPR000772">
    <property type="entry name" value="Ricin_B_lectin"/>
</dbReference>
<dbReference type="Proteomes" id="UP000037020">
    <property type="component" value="Unassembled WGS sequence"/>
</dbReference>
<dbReference type="PROSITE" id="PS50231">
    <property type="entry name" value="RICIN_B_LECTIN"/>
    <property type="match status" value="1"/>
</dbReference>
<dbReference type="InterPro" id="IPR035992">
    <property type="entry name" value="Ricin_B-like_lectins"/>
</dbReference>
<comment type="caution">
    <text evidence="3">The sequence shown here is derived from an EMBL/GenBank/DDBJ whole genome shotgun (WGS) entry which is preliminary data.</text>
</comment>
<feature type="region of interest" description="Disordered" evidence="1">
    <location>
        <begin position="38"/>
        <end position="57"/>
    </location>
</feature>
<evidence type="ECO:0000313" key="4">
    <source>
        <dbReference type="Proteomes" id="UP000037020"/>
    </source>
</evidence>
<keyword evidence="4" id="KW-1185">Reference proteome</keyword>
<feature type="non-terminal residue" evidence="3">
    <location>
        <position position="78"/>
    </location>
</feature>
<sequence length="78" mass="8050">MGSGKCVDARGAGTANGTAVQQYTCNGTDAQQWRLTATGDGNQRVGNRSAEAQSWDVTDVSTADRAPVQLWAYGGGAN</sequence>
<dbReference type="EMBL" id="LGUT01000386">
    <property type="protein sequence ID" value="KOG91149.1"/>
    <property type="molecule type" value="Genomic_DNA"/>
</dbReference>
<name>A0ABR5JCM6_9ACTN</name>
<protein>
    <recommendedName>
        <fullName evidence="2">Ricin B lectin domain-containing protein</fullName>
    </recommendedName>
</protein>
<evidence type="ECO:0000259" key="2">
    <source>
        <dbReference type="Pfam" id="PF14200"/>
    </source>
</evidence>
<dbReference type="CDD" id="cd00161">
    <property type="entry name" value="beta-trefoil_Ricin-like"/>
    <property type="match status" value="1"/>
</dbReference>
<proteinExistence type="predicted"/>
<gene>
    <name evidence="3" type="ORF">ADK38_04775</name>
</gene>
<dbReference type="SUPFAM" id="SSF50370">
    <property type="entry name" value="Ricin B-like lectins"/>
    <property type="match status" value="1"/>
</dbReference>
<reference evidence="3 4" key="1">
    <citation type="submission" date="2015-07" db="EMBL/GenBank/DDBJ databases">
        <authorList>
            <person name="Ju K.-S."/>
            <person name="Doroghazi J.R."/>
            <person name="Metcalf W.W."/>
        </authorList>
    </citation>
    <scope>NUCLEOTIDE SEQUENCE [LARGE SCALE GENOMIC DNA]</scope>
    <source>
        <strain evidence="3 4">NRRL B-3589</strain>
    </source>
</reference>
<evidence type="ECO:0000256" key="1">
    <source>
        <dbReference type="SAM" id="MobiDB-lite"/>
    </source>
</evidence>
<evidence type="ECO:0000313" key="3">
    <source>
        <dbReference type="EMBL" id="KOG91149.1"/>
    </source>
</evidence>
<dbReference type="Pfam" id="PF14200">
    <property type="entry name" value="RicinB_lectin_2"/>
    <property type="match status" value="1"/>
</dbReference>
<dbReference type="Gene3D" id="2.80.10.50">
    <property type="match status" value="2"/>
</dbReference>
<feature type="domain" description="Ricin B lectin" evidence="2">
    <location>
        <begin position="2"/>
        <end position="71"/>
    </location>
</feature>
<accession>A0ABR5JCM6</accession>